<organism evidence="2 3">
    <name type="scientific">Cavenderia fasciculata</name>
    <name type="common">Slime mold</name>
    <name type="synonym">Dictyostelium fasciculatum</name>
    <dbReference type="NCBI Taxonomy" id="261658"/>
    <lineage>
        <taxon>Eukaryota</taxon>
        <taxon>Amoebozoa</taxon>
        <taxon>Evosea</taxon>
        <taxon>Eumycetozoa</taxon>
        <taxon>Dictyostelia</taxon>
        <taxon>Acytosteliales</taxon>
        <taxon>Cavenderiaceae</taxon>
        <taxon>Cavenderia</taxon>
    </lineage>
</organism>
<feature type="transmembrane region" description="Helical" evidence="1">
    <location>
        <begin position="638"/>
        <end position="660"/>
    </location>
</feature>
<dbReference type="InterPro" id="IPR007873">
    <property type="entry name" value="Glycosyltransferase_ALG3"/>
</dbReference>
<name>F4Q602_CACFS</name>
<feature type="transmembrane region" description="Helical" evidence="1">
    <location>
        <begin position="801"/>
        <end position="819"/>
    </location>
</feature>
<feature type="transmembrane region" description="Helical" evidence="1">
    <location>
        <begin position="465"/>
        <end position="488"/>
    </location>
</feature>
<dbReference type="RefSeq" id="XP_004355895.1">
    <property type="nucleotide sequence ID" value="XM_004355842.1"/>
</dbReference>
<dbReference type="GO" id="GO:0005783">
    <property type="term" value="C:endoplasmic reticulum"/>
    <property type="evidence" value="ECO:0007669"/>
    <property type="project" value="TreeGrafter"/>
</dbReference>
<dbReference type="KEGG" id="dfa:DFA_08406"/>
<protein>
    <submittedName>
        <fullName evidence="2">Uncharacterized protein</fullName>
    </submittedName>
</protein>
<dbReference type="Pfam" id="PF05208">
    <property type="entry name" value="ALG3"/>
    <property type="match status" value="1"/>
</dbReference>
<dbReference type="OrthoDB" id="20028at2759"/>
<dbReference type="PANTHER" id="PTHR12646:SF1">
    <property type="match status" value="1"/>
</dbReference>
<dbReference type="Proteomes" id="UP000007797">
    <property type="component" value="Unassembled WGS sequence"/>
</dbReference>
<dbReference type="AlphaFoldDB" id="F4Q602"/>
<reference evidence="3" key="1">
    <citation type="journal article" date="2011" name="Genome Res.">
        <title>Phylogeny-wide analysis of social amoeba genomes highlights ancient origins for complex intercellular communication.</title>
        <authorList>
            <person name="Heidel A.J."/>
            <person name="Lawal H.M."/>
            <person name="Felder M."/>
            <person name="Schilde C."/>
            <person name="Helps N.R."/>
            <person name="Tunggal B."/>
            <person name="Rivero F."/>
            <person name="John U."/>
            <person name="Schleicher M."/>
            <person name="Eichinger L."/>
            <person name="Platzer M."/>
            <person name="Noegel A.A."/>
            <person name="Schaap P."/>
            <person name="Gloeckner G."/>
        </authorList>
    </citation>
    <scope>NUCLEOTIDE SEQUENCE [LARGE SCALE GENOMIC DNA]</scope>
    <source>
        <strain evidence="3">SH3</strain>
    </source>
</reference>
<dbReference type="GO" id="GO:0052925">
    <property type="term" value="F:dol-P-Man:Man(5)GlcNAc(2)-PP-Dol alpha-1,3-mannosyltransferase activity"/>
    <property type="evidence" value="ECO:0007669"/>
    <property type="project" value="TreeGrafter"/>
</dbReference>
<feature type="transmembrane region" description="Helical" evidence="1">
    <location>
        <begin position="760"/>
        <end position="781"/>
    </location>
</feature>
<feature type="transmembrane region" description="Helical" evidence="1">
    <location>
        <begin position="712"/>
        <end position="740"/>
    </location>
</feature>
<feature type="transmembrane region" description="Helical" evidence="1">
    <location>
        <begin position="861"/>
        <end position="885"/>
    </location>
</feature>
<keyword evidence="1" id="KW-1133">Transmembrane helix</keyword>
<gene>
    <name evidence="2" type="ORF">DFA_08406</name>
</gene>
<dbReference type="OMA" id="NDWPAHI"/>
<dbReference type="GeneID" id="14868677"/>
<feature type="transmembrane region" description="Helical" evidence="1">
    <location>
        <begin position="825"/>
        <end position="849"/>
    </location>
</feature>
<evidence type="ECO:0000313" key="3">
    <source>
        <dbReference type="Proteomes" id="UP000007797"/>
    </source>
</evidence>
<evidence type="ECO:0000256" key="1">
    <source>
        <dbReference type="SAM" id="Phobius"/>
    </source>
</evidence>
<sequence length="898" mass="106070">MSLGRSDYLISTDLHDDQKWLDHSSKVNGLSINKLLSPIDYSPVKEWILTRNKSVDIGLGDNDDNDDNDYYTQTLSSISISNNLEYIVSCSNNVARFYRILMYPNHYPSWTHLYYGSLDLNLGNNNSNVIDCILTDNHKELLVLMESPTFYQLDIYQHIKLETNNKNVSNHSRFNIVFPEDNYNDIWMNQDLPNSVLTRYSTIHLEKKNSNSNINPTLIMTRDQSIILSIDNNIYFQQINNNKVWEKKEFNSNIIGIVNIGHQSILICQPDRITLFNHRLEMVKEVLISESFDTRFIHLSTNQHYQSYSTNQCNHPIIVTVMNNHLYITIISFEKNQIDFNILQLINPPSNQHDNSKRATMKLSIDSKLLIIIYPTINNNDIYCFNFTNNLYQNHSIIKLNQTIQTIEIFNLKYYYFVASVNNDRLLFFRESLMTAPECDSMTRISSYYLPPPPTQEETIGLERYGLILLPWWWIVLSISIVICLYLMTPRIFQLERFVISHIPIPSHRRHLIQEIIFYISVLVILMLSIYEIKYQPTYVNDWPAHIHHLKQFNDNGKGYNFDYNQFMHYHGPCTYPSGFIYLYSFFNYLTNQSLSRYQIVWTVMETINFLVIKRLCTRLQLPTILAFLPVLSNRLHLYNVRVVINDFPSTLLLHIGLLALISNSKNGKYKLFIFCTIYSCVVSLKLHTVFFAPALLVLLLEQYSLVKTSLFIIWMGFIQLLIGLPFLLTNWVGYLTLAYDFSRTLLWEKTRNFKFVGRIIYQSNYFNLFLLSILIFSILFFFLKNSRNNNINTNNNRSRIFKLLFTNFIAIIFARGLYSPFLCWYFYTLPIITHMIGMPYLYTILLFIIHETTFRFFPSLVLEIFCTWIYFISNLFILFFFFYFQNQNNLASKIKNN</sequence>
<dbReference type="EMBL" id="GL883021">
    <property type="protein sequence ID" value="EGG17411.1"/>
    <property type="molecule type" value="Genomic_DNA"/>
</dbReference>
<feature type="transmembrane region" description="Helical" evidence="1">
    <location>
        <begin position="516"/>
        <end position="533"/>
    </location>
</feature>
<feature type="transmembrane region" description="Helical" evidence="1">
    <location>
        <begin position="672"/>
        <end position="700"/>
    </location>
</feature>
<proteinExistence type="predicted"/>
<keyword evidence="1" id="KW-0472">Membrane</keyword>
<dbReference type="PANTHER" id="PTHR12646">
    <property type="entry name" value="NOT56 - RELATED"/>
    <property type="match status" value="1"/>
</dbReference>
<keyword evidence="3" id="KW-1185">Reference proteome</keyword>
<accession>F4Q602</accession>
<keyword evidence="1" id="KW-0812">Transmembrane</keyword>
<evidence type="ECO:0000313" key="2">
    <source>
        <dbReference type="EMBL" id="EGG17411.1"/>
    </source>
</evidence>
<dbReference type="STRING" id="1054147.F4Q602"/>